<feature type="repeat" description="PPR" evidence="2">
    <location>
        <begin position="452"/>
        <end position="486"/>
    </location>
</feature>
<dbReference type="Pfam" id="PF13041">
    <property type="entry name" value="PPR_2"/>
    <property type="match status" value="2"/>
</dbReference>
<feature type="region of interest" description="Disordered" evidence="3">
    <location>
        <begin position="21"/>
        <end position="58"/>
    </location>
</feature>
<dbReference type="GO" id="GO:0003723">
    <property type="term" value="F:RNA binding"/>
    <property type="evidence" value="ECO:0007669"/>
    <property type="project" value="InterPro"/>
</dbReference>
<keyword evidence="1" id="KW-0677">Repeat</keyword>
<organism evidence="4">
    <name type="scientific">Anthurium amnicola</name>
    <dbReference type="NCBI Taxonomy" id="1678845"/>
    <lineage>
        <taxon>Eukaryota</taxon>
        <taxon>Viridiplantae</taxon>
        <taxon>Streptophyta</taxon>
        <taxon>Embryophyta</taxon>
        <taxon>Tracheophyta</taxon>
        <taxon>Spermatophyta</taxon>
        <taxon>Magnoliopsida</taxon>
        <taxon>Liliopsida</taxon>
        <taxon>Araceae</taxon>
        <taxon>Pothoideae</taxon>
        <taxon>Potheae</taxon>
        <taxon>Anthurium</taxon>
    </lineage>
</organism>
<dbReference type="PROSITE" id="PS51375">
    <property type="entry name" value="PPR"/>
    <property type="match status" value="5"/>
</dbReference>
<dbReference type="InterPro" id="IPR046848">
    <property type="entry name" value="E_motif"/>
</dbReference>
<dbReference type="Pfam" id="PF01535">
    <property type="entry name" value="PPR"/>
    <property type="match status" value="2"/>
</dbReference>
<accession>A0A1D1ZJR8</accession>
<evidence type="ECO:0000256" key="2">
    <source>
        <dbReference type="PROSITE-ProRule" id="PRU00708"/>
    </source>
</evidence>
<proteinExistence type="predicted"/>
<feature type="repeat" description="PPR" evidence="2">
    <location>
        <begin position="110"/>
        <end position="144"/>
    </location>
</feature>
<name>A0A1D1ZJR8_9ARAE</name>
<dbReference type="InterPro" id="IPR002885">
    <property type="entry name" value="PPR_rpt"/>
</dbReference>
<evidence type="ECO:0000256" key="3">
    <source>
        <dbReference type="SAM" id="MobiDB-lite"/>
    </source>
</evidence>
<protein>
    <submittedName>
        <fullName evidence="4">Pentatricopeptide repeat-containing protein At3g12770</fullName>
    </submittedName>
</protein>
<dbReference type="NCBIfam" id="TIGR00756">
    <property type="entry name" value="PPR"/>
    <property type="match status" value="6"/>
</dbReference>
<gene>
    <name evidence="4" type="primary">PCMP-H43_8</name>
    <name evidence="4" type="ORF">g.72785</name>
</gene>
<dbReference type="Pfam" id="PF20431">
    <property type="entry name" value="E_motif"/>
    <property type="match status" value="1"/>
</dbReference>
<dbReference type="PANTHER" id="PTHR47926">
    <property type="entry name" value="PENTATRICOPEPTIDE REPEAT-CONTAINING PROTEIN"/>
    <property type="match status" value="1"/>
</dbReference>
<sequence>MNLSSSAATPAARYAAALGPLRPRPLPFLSDSDDPVGLSAAAPDDDPDAHYGSLIDSSPDPSRLRRVHARLVTAGLHGRRFLATKLVHACSRLGQTRHGRQVFDHVPDPNIFLWNAAIKLHSAHGQFSHALDLYNRMLQAWVRPDGFTLPSVLRSCSGASALDMARAVHAQVLRYGFGSDVFLQNGLVAVYAKCREMGRAGMVFDGLPDRDRDIISWTSVISGCAQNGRPLEALEVFSQMRSSDYGVRPDFVVLVSLLKAYTDINDLEQGKSVHGYTIKCGLETEEDLLIALTALYAKCGKVCEARTLFDCVPSPTLILWNAMISGYAKNGYAKEAVELFRWMTDSPLTPDSITIRSAILACAQLGSLEMARWMEDYAYNSEFKDDVLVNTALIDMYAKCGSINHAHMLFDRIHSKDVVVWSAIIGGYGFHGYGYEAIGLFNEMECSGVRPNEITFIGLLSACNHAGLVDEGWRYFHSMREHGIEPRHQHYACVVDLLARAGYLEDAFKFVMTMPVEPTVTIWGALLNACKIYGRVELGAYAAERIFSLDPSNVGHYVQLSNLYASACMWSDVAKVRVLMKERILTKSIGSSLIEINGRLQAFHVGDKSHPKSKEIFSVIHGLEMKLKEAGFVPHVQLVLSELYI</sequence>
<feature type="repeat" description="PPR" evidence="2">
    <location>
        <begin position="213"/>
        <end position="247"/>
    </location>
</feature>
<dbReference type="SUPFAM" id="SSF48452">
    <property type="entry name" value="TPR-like"/>
    <property type="match status" value="1"/>
</dbReference>
<dbReference type="EMBL" id="GDJX01000720">
    <property type="protein sequence ID" value="JAT67216.1"/>
    <property type="molecule type" value="Transcribed_RNA"/>
</dbReference>
<dbReference type="Gene3D" id="1.25.40.10">
    <property type="entry name" value="Tetratricopeptide repeat domain"/>
    <property type="match status" value="3"/>
</dbReference>
<dbReference type="FunFam" id="1.25.40.10:FF:000090">
    <property type="entry name" value="Pentatricopeptide repeat-containing protein, chloroplastic"/>
    <property type="match status" value="1"/>
</dbReference>
<dbReference type="FunFam" id="1.25.40.10:FF:000344">
    <property type="entry name" value="Pentatricopeptide repeat-containing protein"/>
    <property type="match status" value="1"/>
</dbReference>
<reference evidence="4" key="1">
    <citation type="submission" date="2015-07" db="EMBL/GenBank/DDBJ databases">
        <title>Transcriptome Assembly of Anthurium amnicola.</title>
        <authorList>
            <person name="Suzuki J."/>
        </authorList>
    </citation>
    <scope>NUCLEOTIDE SEQUENCE</scope>
</reference>
<evidence type="ECO:0000256" key="1">
    <source>
        <dbReference type="ARBA" id="ARBA00022737"/>
    </source>
</evidence>
<feature type="repeat" description="PPR" evidence="2">
    <location>
        <begin position="316"/>
        <end position="350"/>
    </location>
</feature>
<dbReference type="FunFam" id="1.25.40.10:FF:000309">
    <property type="entry name" value="Pentatricopeptide repeat-containing protein, chloroplastic"/>
    <property type="match status" value="1"/>
</dbReference>
<dbReference type="InterPro" id="IPR046960">
    <property type="entry name" value="PPR_At4g14850-like_plant"/>
</dbReference>
<dbReference type="GO" id="GO:0009451">
    <property type="term" value="P:RNA modification"/>
    <property type="evidence" value="ECO:0007669"/>
    <property type="project" value="InterPro"/>
</dbReference>
<dbReference type="PANTHER" id="PTHR47926:SF396">
    <property type="entry name" value="PENTATRICOPEPTIDE REPEAT-CONTAINING PROTEIN"/>
    <property type="match status" value="1"/>
</dbReference>
<dbReference type="AlphaFoldDB" id="A0A1D1ZJR8"/>
<feature type="repeat" description="PPR" evidence="2">
    <location>
        <begin position="417"/>
        <end position="451"/>
    </location>
</feature>
<dbReference type="InterPro" id="IPR011990">
    <property type="entry name" value="TPR-like_helical_dom_sf"/>
</dbReference>
<evidence type="ECO:0000313" key="4">
    <source>
        <dbReference type="EMBL" id="JAT67216.1"/>
    </source>
</evidence>